<dbReference type="EMBL" id="AWXZ01000039">
    <property type="protein sequence ID" value="ESR23599.1"/>
    <property type="molecule type" value="Genomic_DNA"/>
</dbReference>
<dbReference type="Proteomes" id="UP000017819">
    <property type="component" value="Unassembled WGS sequence"/>
</dbReference>
<protein>
    <submittedName>
        <fullName evidence="1">Uncharacterized protein</fullName>
    </submittedName>
</protein>
<gene>
    <name evidence="1" type="ORF">N177_3667</name>
</gene>
<organism evidence="1 2">
    <name type="scientific">Lutibaculum baratangense AMV1</name>
    <dbReference type="NCBI Taxonomy" id="631454"/>
    <lineage>
        <taxon>Bacteria</taxon>
        <taxon>Pseudomonadati</taxon>
        <taxon>Pseudomonadota</taxon>
        <taxon>Alphaproteobacteria</taxon>
        <taxon>Hyphomicrobiales</taxon>
        <taxon>Tepidamorphaceae</taxon>
        <taxon>Lutibaculum</taxon>
    </lineage>
</organism>
<sequence length="71" mass="7705">MMMMSGDRKVSRRKDALHPPLNAGQAADYLADVLPALAGIADRAGLGELAFLIEMAMIEAANQRQHRRKSG</sequence>
<dbReference type="STRING" id="631454.N177_3667"/>
<accession>V4RDY8</accession>
<evidence type="ECO:0000313" key="1">
    <source>
        <dbReference type="EMBL" id="ESR23599.1"/>
    </source>
</evidence>
<reference evidence="1 2" key="1">
    <citation type="journal article" date="2014" name="Genome Announc.">
        <title>Draft Genome Sequence of Lutibaculum baratangense Strain AMV1T, Isolated from a Mud Volcano in Andamans, India.</title>
        <authorList>
            <person name="Singh A."/>
            <person name="Sreenivas A."/>
            <person name="Sathyanarayana Reddy G."/>
            <person name="Pinnaka A.K."/>
            <person name="Shivaji S."/>
        </authorList>
    </citation>
    <scope>NUCLEOTIDE SEQUENCE [LARGE SCALE GENOMIC DNA]</scope>
    <source>
        <strain evidence="1 2">AMV1</strain>
    </source>
</reference>
<keyword evidence="2" id="KW-1185">Reference proteome</keyword>
<proteinExistence type="predicted"/>
<dbReference type="AlphaFoldDB" id="V4RDY8"/>
<comment type="caution">
    <text evidence="1">The sequence shown here is derived from an EMBL/GenBank/DDBJ whole genome shotgun (WGS) entry which is preliminary data.</text>
</comment>
<name>V4RDY8_9HYPH</name>
<evidence type="ECO:0000313" key="2">
    <source>
        <dbReference type="Proteomes" id="UP000017819"/>
    </source>
</evidence>